<evidence type="ECO:0000313" key="4">
    <source>
        <dbReference type="EMBL" id="PYE43844.1"/>
    </source>
</evidence>
<evidence type="ECO:0000313" key="6">
    <source>
        <dbReference type="Proteomes" id="UP000247790"/>
    </source>
</evidence>
<dbReference type="SMART" id="SM00460">
    <property type="entry name" value="TGc"/>
    <property type="match status" value="1"/>
</dbReference>
<evidence type="ECO:0000256" key="1">
    <source>
        <dbReference type="SAM" id="MobiDB-lite"/>
    </source>
</evidence>
<dbReference type="InterPro" id="IPR038765">
    <property type="entry name" value="Papain-like_cys_pep_sf"/>
</dbReference>
<dbReference type="AlphaFoldDB" id="A0A2V4W880"/>
<keyword evidence="2" id="KW-0472">Membrane</keyword>
<dbReference type="RefSeq" id="WP_110899187.1">
    <property type="nucleotide sequence ID" value="NZ_CP054614.1"/>
</dbReference>
<proteinExistence type="predicted"/>
<feature type="transmembrane region" description="Helical" evidence="2">
    <location>
        <begin position="268"/>
        <end position="289"/>
    </location>
</feature>
<feature type="region of interest" description="Disordered" evidence="1">
    <location>
        <begin position="237"/>
        <end position="262"/>
    </location>
</feature>
<feature type="transmembrane region" description="Helical" evidence="2">
    <location>
        <begin position="72"/>
        <end position="91"/>
    </location>
</feature>
<evidence type="ECO:0000256" key="2">
    <source>
        <dbReference type="SAM" id="Phobius"/>
    </source>
</evidence>
<dbReference type="EMBL" id="CP054614">
    <property type="protein sequence ID" value="QKS58434.1"/>
    <property type="molecule type" value="Genomic_DNA"/>
</dbReference>
<feature type="transmembrane region" description="Helical" evidence="2">
    <location>
        <begin position="842"/>
        <end position="864"/>
    </location>
</feature>
<feature type="transmembrane region" description="Helical" evidence="2">
    <location>
        <begin position="41"/>
        <end position="60"/>
    </location>
</feature>
<dbReference type="InterPro" id="IPR025403">
    <property type="entry name" value="TgpA-like_C"/>
</dbReference>
<dbReference type="Proteomes" id="UP000247790">
    <property type="component" value="Unassembled WGS sequence"/>
</dbReference>
<dbReference type="OrthoDB" id="9804872at2"/>
<dbReference type="EMBL" id="QJSW01000026">
    <property type="protein sequence ID" value="PYE43844.1"/>
    <property type="molecule type" value="Genomic_DNA"/>
</dbReference>
<feature type="compositionally biased region" description="Basic and acidic residues" evidence="1">
    <location>
        <begin position="544"/>
        <end position="562"/>
    </location>
</feature>
<accession>A0A2V4W880</accession>
<feature type="transmembrane region" description="Helical" evidence="2">
    <location>
        <begin position="151"/>
        <end position="170"/>
    </location>
</feature>
<name>A0A2V4W880_PAEBA</name>
<evidence type="ECO:0000259" key="3">
    <source>
        <dbReference type="SMART" id="SM00460"/>
    </source>
</evidence>
<feature type="compositionally biased region" description="Basic and acidic residues" evidence="1">
    <location>
        <begin position="585"/>
        <end position="611"/>
    </location>
</feature>
<evidence type="ECO:0000313" key="5">
    <source>
        <dbReference type="EMBL" id="QKS58434.1"/>
    </source>
</evidence>
<dbReference type="PANTHER" id="PTHR42736">
    <property type="entry name" value="PROTEIN-GLUTAMINE GAMMA-GLUTAMYLTRANSFERASE"/>
    <property type="match status" value="1"/>
</dbReference>
<keyword evidence="7" id="KW-1185">Reference proteome</keyword>
<keyword evidence="2" id="KW-1133">Transmembrane helix</keyword>
<dbReference type="Gene3D" id="3.10.620.30">
    <property type="match status" value="1"/>
</dbReference>
<reference evidence="4 6" key="1">
    <citation type="submission" date="2018-06" db="EMBL/GenBank/DDBJ databases">
        <title>Genomic Encyclopedia of Type Strains, Phase III (KMG-III): the genomes of soil and plant-associated and newly described type strains.</title>
        <authorList>
            <person name="Whitman W."/>
        </authorList>
    </citation>
    <scope>NUCLEOTIDE SEQUENCE [LARGE SCALE GENOMIC DNA]</scope>
    <source>
        <strain evidence="4 6">CECT 7022</strain>
    </source>
</reference>
<dbReference type="InterPro" id="IPR052901">
    <property type="entry name" value="Bact_TGase-like"/>
</dbReference>
<feature type="region of interest" description="Disordered" evidence="1">
    <location>
        <begin position="536"/>
        <end position="562"/>
    </location>
</feature>
<feature type="domain" description="Transglutaminase-like" evidence="3">
    <location>
        <begin position="718"/>
        <end position="790"/>
    </location>
</feature>
<dbReference type="Pfam" id="PF01841">
    <property type="entry name" value="Transglut_core"/>
    <property type="match status" value="1"/>
</dbReference>
<dbReference type="InterPro" id="IPR002931">
    <property type="entry name" value="Transglutaminase-like"/>
</dbReference>
<reference evidence="5 7" key="2">
    <citation type="submission" date="2020-06" db="EMBL/GenBank/DDBJ databases">
        <title>Complete genome of Paenibacillus barcinonensis KACC11450.</title>
        <authorList>
            <person name="Kim M."/>
            <person name="Park Y.-J."/>
            <person name="Shin J.-H."/>
        </authorList>
    </citation>
    <scope>NUCLEOTIDE SEQUENCE [LARGE SCALE GENOMIC DNA]</scope>
    <source>
        <strain evidence="5 7">KACC11450</strain>
    </source>
</reference>
<dbReference type="PANTHER" id="PTHR42736:SF1">
    <property type="entry name" value="PROTEIN-GLUTAMINE GAMMA-GLUTAMYLTRANSFERASE"/>
    <property type="match status" value="1"/>
</dbReference>
<protein>
    <submittedName>
        <fullName evidence="5">Transglutaminase domain-containing protein</fullName>
    </submittedName>
    <submittedName>
        <fullName evidence="4">Uncharacterized protein DUF4129</fullName>
    </submittedName>
</protein>
<dbReference type="Pfam" id="PF13559">
    <property type="entry name" value="DUF4129"/>
    <property type="match status" value="1"/>
</dbReference>
<feature type="region of interest" description="Disordered" evidence="1">
    <location>
        <begin position="578"/>
        <end position="611"/>
    </location>
</feature>
<gene>
    <name evidence="4" type="ORF">DFQ00_12656</name>
    <name evidence="5" type="ORF">HUB98_20790</name>
</gene>
<dbReference type="SUPFAM" id="SSF54001">
    <property type="entry name" value="Cysteine proteinases"/>
    <property type="match status" value="1"/>
</dbReference>
<evidence type="ECO:0000313" key="7">
    <source>
        <dbReference type="Proteomes" id="UP000509327"/>
    </source>
</evidence>
<dbReference type="Proteomes" id="UP000509327">
    <property type="component" value="Chromosome"/>
</dbReference>
<keyword evidence="2" id="KW-0812">Transmembrane</keyword>
<feature type="transmembrane region" description="Helical" evidence="2">
    <location>
        <begin position="175"/>
        <end position="195"/>
    </location>
</feature>
<organism evidence="4 6">
    <name type="scientific">Paenibacillus barcinonensis</name>
    <dbReference type="NCBI Taxonomy" id="198119"/>
    <lineage>
        <taxon>Bacteria</taxon>
        <taxon>Bacillati</taxon>
        <taxon>Bacillota</taxon>
        <taxon>Bacilli</taxon>
        <taxon>Bacillales</taxon>
        <taxon>Paenibacillaceae</taxon>
        <taxon>Paenibacillus</taxon>
    </lineage>
</organism>
<sequence length="970" mass="106200">MWERSKRVEAETAASAKRANRHDDMEVISPLSSSVHGTAPVLYLWLITAGLLALCMEWIYPVISSGQTGSERFAAVMAGYSAVLLSVGLFRIGWAASIVIRIPMIYVALCLMYGASHPTEWGIAYPGLLNADLGEWIDKGRFRVMSRETRGLFMLCGWSMLLASVQYLLLLRRSIALFGTGTLVYLILLESLVGYEAYGSVVRSVCWLLFIQGLLYLLRLSEGTGHAAAVRDGAMREGQGMHGDVHGRTHLKKERSEKNSSCPMRSRVGMAWVAVSIGSTVCLVLISMLPARMNAVSPAGHVSVMDTVERLAKWAGYTPSGSVPASLNVTGYSTADAPMGAPLVQGNEPVFTASTPVSTYWRGETRSYYNGSTWSDVEQRFHYTDSSGVLRSDGWEEHPYWKRVRQIITMEREWRGPNPLFAGGLPVSLSFQDGNVLNSKNEKRLLSSEDTGTLWLASGRNREERVQNYTVDVMVPDVTAEVLRRSAGMVRMKNAGIDRTKNEGLDKIYVSGNEKHAGLRGNKTVDAKAQQTASMNYGQSMDYDEAKRAGSEKWDGSVEEQQHAGVNENEDIMLAATSSVGSDNKQSRNDDARRAGSERWSESQKEQYHDGLNEDMRIEFANISSASMDGKSVDLSVQEGSGGNKVNETDPASIRRKDLQLPDTLPKRVKDLAAEIMGTSATRYDAVQAVRSYLKANARYSLDTRMPPRGRDFVDDFLFVTRAGYCNHFSTAMVVLLRAEGIPARWVKGYAPGQADPQVPGRVIVTQADAHSWVEVYFPGVGWMPFEATPGFDAAQAVDASAAVAAGLQPGEGSPLPSAGSGLDRAGAWLAARARDVAAAPWPAAALAAAAMLCAAAWACALRLRPALRLRLLLAWPRSSFPDRERLLQAAAPVWHALARRYGPRPPGMTLREYAASPAVAAGTDGADIARFAADWERLLYGPDRPLRADSVDFLRRALRLTRRSPGRQR</sequence>